<evidence type="ECO:0000256" key="1">
    <source>
        <dbReference type="ARBA" id="ARBA00002197"/>
    </source>
</evidence>
<dbReference type="GO" id="GO:0009236">
    <property type="term" value="P:cobalamin biosynthetic process"/>
    <property type="evidence" value="ECO:0007669"/>
    <property type="project" value="UniProtKB-UniRule"/>
</dbReference>
<dbReference type="EMBL" id="JACRSO010000002">
    <property type="protein sequence ID" value="MBC8528931.1"/>
    <property type="molecule type" value="Genomic_DNA"/>
</dbReference>
<keyword evidence="6 11" id="KW-0169">Cobalamin biosynthesis</keyword>
<reference evidence="12" key="1">
    <citation type="submission" date="2020-08" db="EMBL/GenBank/DDBJ databases">
        <title>Genome public.</title>
        <authorList>
            <person name="Liu C."/>
            <person name="Sun Q."/>
        </authorList>
    </citation>
    <scope>NUCLEOTIDE SEQUENCE</scope>
    <source>
        <strain evidence="12">NSJ-44</strain>
    </source>
</reference>
<dbReference type="NCBIfam" id="TIGR03160">
    <property type="entry name" value="cobT_DBIPRT"/>
    <property type="match status" value="1"/>
</dbReference>
<dbReference type="AlphaFoldDB" id="A0A926D045"/>
<evidence type="ECO:0000313" key="13">
    <source>
        <dbReference type="Proteomes" id="UP000654279"/>
    </source>
</evidence>
<keyword evidence="8 11" id="KW-0808">Transferase</keyword>
<dbReference type="Proteomes" id="UP000654279">
    <property type="component" value="Unassembled WGS sequence"/>
</dbReference>
<accession>A0A926D045</accession>
<sequence length="354" mass="36925">MFDIEKIKIKPLCMQAMDAAREHLDDLVKPIGALGGMEELAVRLAGITGVVKGDYSKRAVLVFAADNGIWDEGISPVPQEVTAAQTLNILNGLAGVSVLCRWANAGLRVVDVGIKAPILHPFLIARKVCKGTASIAQGPAMTRQQALEAMQTGFDQAQELIRGGVRLLGIGEMGICNTATSAAVLCALTGAQVTRAVGKGAGVDEAAFQKKRACVARALEVNKPDPQDPIGVLAKVGGLDIAAMAGAYIACGVNGIPAVVDGYISIVAALAACRLLPELRDYLIASHRSFEPGYALAVEALGLRPMIHLDMRLGEGSGCPLAFAVIDAAMAVMREMGTFSQGNIDAGSLVDIRE</sequence>
<dbReference type="HAMAP" id="MF_00230">
    <property type="entry name" value="CobT"/>
    <property type="match status" value="1"/>
</dbReference>
<dbReference type="InterPro" id="IPR017846">
    <property type="entry name" value="Nict_dMeBzImd_PRibTrfase_bact"/>
</dbReference>
<dbReference type="CDD" id="cd02439">
    <property type="entry name" value="DMB-PRT_CobT"/>
    <property type="match status" value="1"/>
</dbReference>
<gene>
    <name evidence="11 12" type="primary">cobT</name>
    <name evidence="12" type="ORF">H8699_05780</name>
</gene>
<keyword evidence="7 11" id="KW-0328">Glycosyltransferase</keyword>
<evidence type="ECO:0000256" key="7">
    <source>
        <dbReference type="ARBA" id="ARBA00022676"/>
    </source>
</evidence>
<comment type="caution">
    <text evidence="12">The sequence shown here is derived from an EMBL/GenBank/DDBJ whole genome shotgun (WGS) entry which is preliminary data.</text>
</comment>
<name>A0A926D045_9FIRM</name>
<dbReference type="NCBIfam" id="NF000996">
    <property type="entry name" value="PRK00105.1"/>
    <property type="match status" value="1"/>
</dbReference>
<evidence type="ECO:0000256" key="4">
    <source>
        <dbReference type="ARBA" id="ARBA00011991"/>
    </source>
</evidence>
<comment type="function">
    <text evidence="1 11">Catalyzes the synthesis of alpha-ribazole-5'-phosphate from nicotinate mononucleotide (NAMN) and 5,6-dimethylbenzimidazole (DMB).</text>
</comment>
<dbReference type="Gene3D" id="3.40.50.10210">
    <property type="match status" value="1"/>
</dbReference>
<comment type="similarity">
    <text evidence="3 11">Belongs to the CobT family.</text>
</comment>
<dbReference type="InterPro" id="IPR003200">
    <property type="entry name" value="Nict_dMeBzImd_PRibTrfase"/>
</dbReference>
<dbReference type="Pfam" id="PF02277">
    <property type="entry name" value="DBI_PRT"/>
    <property type="match status" value="1"/>
</dbReference>
<keyword evidence="13" id="KW-1185">Reference proteome</keyword>
<dbReference type="GO" id="GO:0008939">
    <property type="term" value="F:nicotinate-nucleotide-dimethylbenzimidazole phosphoribosyltransferase activity"/>
    <property type="evidence" value="ECO:0007669"/>
    <property type="project" value="UniProtKB-UniRule"/>
</dbReference>
<dbReference type="SUPFAM" id="SSF52733">
    <property type="entry name" value="Nicotinate mononucleotide:5,6-dimethylbenzimidazole phosphoribosyltransferase (CobT)"/>
    <property type="match status" value="1"/>
</dbReference>
<dbReference type="Gene3D" id="1.10.1610.10">
    <property type="match status" value="1"/>
</dbReference>
<evidence type="ECO:0000313" key="12">
    <source>
        <dbReference type="EMBL" id="MBC8528931.1"/>
    </source>
</evidence>
<organism evidence="12 13">
    <name type="scientific">Luoshenia tenuis</name>
    <dbReference type="NCBI Taxonomy" id="2763654"/>
    <lineage>
        <taxon>Bacteria</taxon>
        <taxon>Bacillati</taxon>
        <taxon>Bacillota</taxon>
        <taxon>Clostridia</taxon>
        <taxon>Christensenellales</taxon>
        <taxon>Christensenellaceae</taxon>
        <taxon>Luoshenia</taxon>
    </lineage>
</organism>
<evidence type="ECO:0000256" key="9">
    <source>
        <dbReference type="ARBA" id="ARBA00030686"/>
    </source>
</evidence>
<comment type="catalytic activity">
    <reaction evidence="10 11">
        <text>5,6-dimethylbenzimidazole + nicotinate beta-D-ribonucleotide = alpha-ribazole 5'-phosphate + nicotinate + H(+)</text>
        <dbReference type="Rhea" id="RHEA:11196"/>
        <dbReference type="ChEBI" id="CHEBI:15378"/>
        <dbReference type="ChEBI" id="CHEBI:15890"/>
        <dbReference type="ChEBI" id="CHEBI:32544"/>
        <dbReference type="ChEBI" id="CHEBI:57502"/>
        <dbReference type="ChEBI" id="CHEBI:57918"/>
        <dbReference type="EC" id="2.4.2.21"/>
    </reaction>
</comment>
<dbReference type="EC" id="2.4.2.21" evidence="4 11"/>
<dbReference type="RefSeq" id="WP_249284862.1">
    <property type="nucleotide sequence ID" value="NZ_JACRSO010000002.1"/>
</dbReference>
<evidence type="ECO:0000256" key="6">
    <source>
        <dbReference type="ARBA" id="ARBA00022573"/>
    </source>
</evidence>
<evidence type="ECO:0000256" key="8">
    <source>
        <dbReference type="ARBA" id="ARBA00022679"/>
    </source>
</evidence>
<dbReference type="FunFam" id="3.40.50.10210:FF:000001">
    <property type="entry name" value="Nicotinate-nucleotide--dimethylbenzimidazole phosphoribosyltransferase"/>
    <property type="match status" value="1"/>
</dbReference>
<dbReference type="InterPro" id="IPR036087">
    <property type="entry name" value="Nict_dMeBzImd_PRibTrfase_sf"/>
</dbReference>
<comment type="pathway">
    <text evidence="2 11">Nucleoside biosynthesis; alpha-ribazole biosynthesis; alpha-ribazole from 5,6-dimethylbenzimidazole: step 1/2.</text>
</comment>
<evidence type="ECO:0000256" key="5">
    <source>
        <dbReference type="ARBA" id="ARBA00015486"/>
    </source>
</evidence>
<dbReference type="PANTHER" id="PTHR43463">
    <property type="entry name" value="NICOTINATE-NUCLEOTIDE--DIMETHYLBENZIMIDAZOLE PHOSPHORIBOSYLTRANSFERASE"/>
    <property type="match status" value="1"/>
</dbReference>
<feature type="active site" description="Proton acceptor" evidence="11">
    <location>
        <position position="315"/>
    </location>
</feature>
<evidence type="ECO:0000256" key="2">
    <source>
        <dbReference type="ARBA" id="ARBA00005049"/>
    </source>
</evidence>
<dbReference type="InterPro" id="IPR023195">
    <property type="entry name" value="Nict_dMeBzImd_PRibTrfase_N"/>
</dbReference>
<evidence type="ECO:0000256" key="3">
    <source>
        <dbReference type="ARBA" id="ARBA00007110"/>
    </source>
</evidence>
<evidence type="ECO:0000256" key="10">
    <source>
        <dbReference type="ARBA" id="ARBA00047340"/>
    </source>
</evidence>
<protein>
    <recommendedName>
        <fullName evidence="5 11">Nicotinate-nucleotide--dimethylbenzimidazole phosphoribosyltransferase</fullName>
        <shortName evidence="11">NN:DBI PRT</shortName>
        <ecNumber evidence="4 11">2.4.2.21</ecNumber>
    </recommendedName>
    <alternativeName>
        <fullName evidence="9 11">N(1)-alpha-phosphoribosyltransferase</fullName>
    </alternativeName>
</protein>
<dbReference type="PANTHER" id="PTHR43463:SF1">
    <property type="entry name" value="NICOTINATE-NUCLEOTIDE--DIMETHYLBENZIMIDAZOLE PHOSPHORIBOSYLTRANSFERASE"/>
    <property type="match status" value="1"/>
</dbReference>
<evidence type="ECO:0000256" key="11">
    <source>
        <dbReference type="HAMAP-Rule" id="MF_00230"/>
    </source>
</evidence>
<proteinExistence type="inferred from homology"/>